<proteinExistence type="predicted"/>
<keyword evidence="6" id="KW-0479">Metal-binding</keyword>
<sequence length="719" mass="79218">YDAESPEGVEGSDASIDEKGLSQASLEARREPPPHHHPRPSQLNAPSKSLTPLPTINHHKIPLTISSILLRGSSLRNTPWIVALVLYTGPETKIRLNAGQTPSKRSLLEVKMNNLIFINIALLCIMCIACCVGNPLWERRFARDRVQKTWHEWGEGPTWLDWTWEGGDELNVVWAGFVIFWLCLITFQNVVPISLYLTVEVVKTLQAYFIWQDIEMYYSPIDQPCVPRSWNLADDLGQIEYVFSDKTGTLTRNVMEFKKFSVGGVIYGQGFGEEIKGVDEVGENGNGTAEKILEKGRKSLAGRQGTVRFGGVQEFTVPARGRDGEKEEKKERPPTALKEYPRLPGIVPPPPHPALIDKSHPTRPSLPTNWQPPDESASKSSSHSLTATSSTPSLNPMPPAPPHKPVLSAASPSAQSFHSWNAPPPNLVPPTHLPRPSFWDTLLETHLSNQNTQHHASLTNFFLSLALCHSVLVSSNPSDTPGEPPTLTYKAQSPDEAALVQAAKEAGFAFVAREGMNMVVQTTLPNQPPDAPTTLAYTLLTVFEFNSTRKRMSVIVRTPGPNSKIILYCKGADSVIYARLRPGQETLKTVTAAQLEHFAEEGLRTLCIAERELSESEYTDFKKRYDEAATSNADRDAELDVVAESVERDLVLVGATAIEDKLQEGVPECIATLMDAGLKLWVLTGDKMETAINIGFSCNLLTRDMTLVVVRGGEEEGGT</sequence>
<dbReference type="GO" id="GO:0005886">
    <property type="term" value="C:plasma membrane"/>
    <property type="evidence" value="ECO:0007669"/>
    <property type="project" value="TreeGrafter"/>
</dbReference>
<dbReference type="Gene3D" id="3.40.1110.10">
    <property type="entry name" value="Calcium-transporting ATPase, cytoplasmic domain N"/>
    <property type="match status" value="1"/>
</dbReference>
<evidence type="ECO:0000256" key="6">
    <source>
        <dbReference type="ARBA" id="ARBA00022723"/>
    </source>
</evidence>
<dbReference type="Proteomes" id="UP001212841">
    <property type="component" value="Unassembled WGS sequence"/>
</dbReference>
<evidence type="ECO:0000256" key="7">
    <source>
        <dbReference type="ARBA" id="ARBA00022741"/>
    </source>
</evidence>
<feature type="transmembrane region" description="Helical" evidence="12">
    <location>
        <begin position="115"/>
        <end position="137"/>
    </location>
</feature>
<dbReference type="SUPFAM" id="SSF56784">
    <property type="entry name" value="HAD-like"/>
    <property type="match status" value="1"/>
</dbReference>
<dbReference type="EMBL" id="JADGJD010002605">
    <property type="protein sequence ID" value="KAJ3030818.1"/>
    <property type="molecule type" value="Genomic_DNA"/>
</dbReference>
<evidence type="ECO:0000256" key="3">
    <source>
        <dbReference type="ARBA" id="ARBA00022448"/>
    </source>
</evidence>
<reference evidence="13" key="1">
    <citation type="submission" date="2020-05" db="EMBL/GenBank/DDBJ databases">
        <title>Phylogenomic resolution of chytrid fungi.</title>
        <authorList>
            <person name="Stajich J.E."/>
            <person name="Amses K."/>
            <person name="Simmons R."/>
            <person name="Seto K."/>
            <person name="Myers J."/>
            <person name="Bonds A."/>
            <person name="Quandt C.A."/>
            <person name="Barry K."/>
            <person name="Liu P."/>
            <person name="Grigoriev I."/>
            <person name="Longcore J.E."/>
            <person name="James T.Y."/>
        </authorList>
    </citation>
    <scope>NUCLEOTIDE SEQUENCE</scope>
    <source>
        <strain evidence="13">JEL0318</strain>
    </source>
</reference>
<feature type="transmembrane region" description="Helical" evidence="12">
    <location>
        <begin position="172"/>
        <end position="197"/>
    </location>
</feature>
<feature type="non-terminal residue" evidence="13">
    <location>
        <position position="1"/>
    </location>
</feature>
<feature type="compositionally biased region" description="Pro residues" evidence="11">
    <location>
        <begin position="395"/>
        <end position="404"/>
    </location>
</feature>
<dbReference type="Gene3D" id="3.40.50.1000">
    <property type="entry name" value="HAD superfamily/HAD-like"/>
    <property type="match status" value="1"/>
</dbReference>
<organism evidence="13 14">
    <name type="scientific">Rhizophlyctis rosea</name>
    <dbReference type="NCBI Taxonomy" id="64517"/>
    <lineage>
        <taxon>Eukaryota</taxon>
        <taxon>Fungi</taxon>
        <taxon>Fungi incertae sedis</taxon>
        <taxon>Chytridiomycota</taxon>
        <taxon>Chytridiomycota incertae sedis</taxon>
        <taxon>Chytridiomycetes</taxon>
        <taxon>Rhizophlyctidales</taxon>
        <taxon>Rhizophlyctidaceae</taxon>
        <taxon>Rhizophlyctis</taxon>
    </lineage>
</organism>
<dbReference type="PANTHER" id="PTHR24092:SF180">
    <property type="entry name" value="PHOSPHOLIPID-TRANSPORTING ATPASE DNF1-RELATED"/>
    <property type="match status" value="1"/>
</dbReference>
<feature type="compositionally biased region" description="Basic and acidic residues" evidence="11">
    <location>
        <begin position="320"/>
        <end position="333"/>
    </location>
</feature>
<dbReference type="SUPFAM" id="SSF81665">
    <property type="entry name" value="Calcium ATPase, transmembrane domain M"/>
    <property type="match status" value="1"/>
</dbReference>
<dbReference type="GO" id="GO:0140326">
    <property type="term" value="F:ATPase-coupled intramembrane lipid transporter activity"/>
    <property type="evidence" value="ECO:0007669"/>
    <property type="project" value="TreeGrafter"/>
</dbReference>
<accession>A0AAD5S7I1</accession>
<evidence type="ECO:0000256" key="10">
    <source>
        <dbReference type="ARBA" id="ARBA00023136"/>
    </source>
</evidence>
<evidence type="ECO:0000256" key="8">
    <source>
        <dbReference type="ARBA" id="ARBA00022840"/>
    </source>
</evidence>
<evidence type="ECO:0000256" key="11">
    <source>
        <dbReference type="SAM" id="MobiDB-lite"/>
    </source>
</evidence>
<dbReference type="FunFam" id="3.40.1110.10:FF:000087">
    <property type="entry name" value="Phospholipid-transporting ATPase"/>
    <property type="match status" value="1"/>
</dbReference>
<feature type="region of interest" description="Disordered" evidence="11">
    <location>
        <begin position="311"/>
        <end position="432"/>
    </location>
</feature>
<feature type="compositionally biased region" description="Low complexity" evidence="11">
    <location>
        <begin position="378"/>
        <end position="394"/>
    </location>
</feature>
<keyword evidence="3" id="KW-0813">Transport</keyword>
<evidence type="ECO:0000313" key="14">
    <source>
        <dbReference type="Proteomes" id="UP001212841"/>
    </source>
</evidence>
<evidence type="ECO:0000313" key="13">
    <source>
        <dbReference type="EMBL" id="KAJ3030818.1"/>
    </source>
</evidence>
<dbReference type="Pfam" id="PF13246">
    <property type="entry name" value="Cation_ATPase"/>
    <property type="match status" value="1"/>
</dbReference>
<evidence type="ECO:0008006" key="15">
    <source>
        <dbReference type="Google" id="ProtNLM"/>
    </source>
</evidence>
<keyword evidence="14" id="KW-1185">Reference proteome</keyword>
<keyword evidence="5 12" id="KW-0812">Transmembrane</keyword>
<keyword evidence="10 12" id="KW-0472">Membrane</keyword>
<dbReference type="PANTHER" id="PTHR24092">
    <property type="entry name" value="PROBABLE PHOSPHOLIPID-TRANSPORTING ATPASE"/>
    <property type="match status" value="1"/>
</dbReference>
<dbReference type="GO" id="GO:0045332">
    <property type="term" value="P:phospholipid translocation"/>
    <property type="evidence" value="ECO:0007669"/>
    <property type="project" value="TreeGrafter"/>
</dbReference>
<dbReference type="PROSITE" id="PS00154">
    <property type="entry name" value="ATPASE_E1_E2"/>
    <property type="match status" value="1"/>
</dbReference>
<feature type="compositionally biased region" description="Pro residues" evidence="11">
    <location>
        <begin position="422"/>
        <end position="432"/>
    </location>
</feature>
<dbReference type="InterPro" id="IPR018303">
    <property type="entry name" value="ATPase_P-typ_P_site"/>
</dbReference>
<dbReference type="InterPro" id="IPR023214">
    <property type="entry name" value="HAD_sf"/>
</dbReference>
<evidence type="ECO:0000256" key="9">
    <source>
        <dbReference type="ARBA" id="ARBA00022989"/>
    </source>
</evidence>
<feature type="compositionally biased region" description="Polar residues" evidence="11">
    <location>
        <begin position="410"/>
        <end position="419"/>
    </location>
</feature>
<dbReference type="InterPro" id="IPR023298">
    <property type="entry name" value="ATPase_P-typ_TM_dom_sf"/>
</dbReference>
<name>A0AAD5S7I1_9FUNG</name>
<comment type="subcellular location">
    <subcellularLocation>
        <location evidence="2">Endomembrane system</location>
    </subcellularLocation>
    <subcellularLocation>
        <location evidence="1">Membrane</location>
        <topology evidence="1">Multi-pass membrane protein</topology>
    </subcellularLocation>
</comment>
<dbReference type="SUPFAM" id="SSF81660">
    <property type="entry name" value="Metal cation-transporting ATPase, ATP-binding domain N"/>
    <property type="match status" value="1"/>
</dbReference>
<dbReference type="GO" id="GO:0005524">
    <property type="term" value="F:ATP binding"/>
    <property type="evidence" value="ECO:0007669"/>
    <property type="project" value="UniProtKB-KW"/>
</dbReference>
<feature type="compositionally biased region" description="Polar residues" evidence="11">
    <location>
        <begin position="41"/>
        <end position="51"/>
    </location>
</feature>
<dbReference type="GO" id="GO:0046872">
    <property type="term" value="F:metal ion binding"/>
    <property type="evidence" value="ECO:0007669"/>
    <property type="project" value="UniProtKB-KW"/>
</dbReference>
<keyword evidence="4" id="KW-0597">Phosphoprotein</keyword>
<comment type="caution">
    <text evidence="13">The sequence shown here is derived from an EMBL/GenBank/DDBJ whole genome shotgun (WGS) entry which is preliminary data.</text>
</comment>
<evidence type="ECO:0000256" key="12">
    <source>
        <dbReference type="SAM" id="Phobius"/>
    </source>
</evidence>
<dbReference type="AlphaFoldDB" id="A0AAD5S7I1"/>
<keyword evidence="8" id="KW-0067">ATP-binding</keyword>
<keyword evidence="9 12" id="KW-1133">Transmembrane helix</keyword>
<protein>
    <recommendedName>
        <fullName evidence="15">P-type phospholipid transporter</fullName>
    </recommendedName>
</protein>
<evidence type="ECO:0000256" key="1">
    <source>
        <dbReference type="ARBA" id="ARBA00004141"/>
    </source>
</evidence>
<gene>
    <name evidence="13" type="ORF">HK097_005578</name>
</gene>
<dbReference type="InterPro" id="IPR036412">
    <property type="entry name" value="HAD-like_sf"/>
</dbReference>
<dbReference type="InterPro" id="IPR023299">
    <property type="entry name" value="ATPase_P-typ_cyto_dom_N"/>
</dbReference>
<evidence type="ECO:0000256" key="4">
    <source>
        <dbReference type="ARBA" id="ARBA00022553"/>
    </source>
</evidence>
<keyword evidence="7" id="KW-0547">Nucleotide-binding</keyword>
<feature type="non-terminal residue" evidence="13">
    <location>
        <position position="719"/>
    </location>
</feature>
<evidence type="ECO:0000256" key="2">
    <source>
        <dbReference type="ARBA" id="ARBA00004308"/>
    </source>
</evidence>
<evidence type="ECO:0000256" key="5">
    <source>
        <dbReference type="ARBA" id="ARBA00022692"/>
    </source>
</evidence>
<feature type="region of interest" description="Disordered" evidence="11">
    <location>
        <begin position="1"/>
        <end position="51"/>
    </location>
</feature>